<feature type="compositionally biased region" description="Polar residues" evidence="1">
    <location>
        <begin position="115"/>
        <end position="132"/>
    </location>
</feature>
<dbReference type="Proteomes" id="UP000235728">
    <property type="component" value="Unassembled WGS sequence"/>
</dbReference>
<dbReference type="OMA" id="NSHYHAN"/>
<evidence type="ECO:0000256" key="1">
    <source>
        <dbReference type="SAM" id="MobiDB-lite"/>
    </source>
</evidence>
<name>A0A2N6NQN3_BEABA</name>
<feature type="compositionally biased region" description="Low complexity" evidence="1">
    <location>
        <begin position="137"/>
        <end position="150"/>
    </location>
</feature>
<feature type="compositionally biased region" description="Low complexity" evidence="1">
    <location>
        <begin position="68"/>
        <end position="104"/>
    </location>
</feature>
<proteinExistence type="predicted"/>
<sequence length="210" mass="22381">MPGLGFLKKKRTREGTSDPSSSNPTSPVSPANSKPFDSARQSVGAAAAAAAAAVPHQASPSSHGTAQPTIPIPVSTTSTFQQQAQTASEQSPTQQQQQQQQQPQMNPAYGGAGTLQHQNLPAISNLMNTQQVEAAISNNNNYPNSHYHANLIPQNPHAASESPGTDSDRLQQQQQQAHPVPSVAMHPQQQNPQQQQQQQQQHQSIGQDEG</sequence>
<comment type="caution">
    <text evidence="2">The sequence shown here is derived from an EMBL/GenBank/DDBJ whole genome shotgun (WGS) entry which is preliminary data.</text>
</comment>
<protein>
    <submittedName>
        <fullName evidence="2">Uncharacterized protein</fullName>
    </submittedName>
</protein>
<organism evidence="2 3">
    <name type="scientific">Beauveria bassiana</name>
    <name type="common">White muscardine disease fungus</name>
    <name type="synonym">Tritirachium shiotae</name>
    <dbReference type="NCBI Taxonomy" id="176275"/>
    <lineage>
        <taxon>Eukaryota</taxon>
        <taxon>Fungi</taxon>
        <taxon>Dikarya</taxon>
        <taxon>Ascomycota</taxon>
        <taxon>Pezizomycotina</taxon>
        <taxon>Sordariomycetes</taxon>
        <taxon>Hypocreomycetidae</taxon>
        <taxon>Hypocreales</taxon>
        <taxon>Cordycipitaceae</taxon>
        <taxon>Beauveria</taxon>
    </lineage>
</organism>
<dbReference type="AlphaFoldDB" id="A0A2N6NQN3"/>
<accession>A0A2N6NQN3</accession>
<evidence type="ECO:0000313" key="3">
    <source>
        <dbReference type="Proteomes" id="UP000235728"/>
    </source>
</evidence>
<feature type="compositionally biased region" description="Polar residues" evidence="1">
    <location>
        <begin position="58"/>
        <end position="67"/>
    </location>
</feature>
<reference evidence="2 3" key="1">
    <citation type="journal article" date="2016" name="Appl. Microbiol. Biotechnol.">
        <title>Characterization of T-DNA insertion mutants with decreased virulence in the entomopathogenic fungus Beauveria bassiana JEF-007.</title>
        <authorList>
            <person name="Kim S."/>
            <person name="Lee S.J."/>
            <person name="Nai Y.S."/>
            <person name="Yu J.S."/>
            <person name="Lee M.R."/>
            <person name="Yang Y.T."/>
            <person name="Kim J.S."/>
        </authorList>
    </citation>
    <scope>NUCLEOTIDE SEQUENCE [LARGE SCALE GENOMIC DNA]</scope>
    <source>
        <strain evidence="2 3">JEF-007</strain>
    </source>
</reference>
<feature type="compositionally biased region" description="Low complexity" evidence="1">
    <location>
        <begin position="17"/>
        <end position="33"/>
    </location>
</feature>
<feature type="compositionally biased region" description="Low complexity" evidence="1">
    <location>
        <begin position="186"/>
        <end position="203"/>
    </location>
</feature>
<gene>
    <name evidence="2" type="ORF">BM221_004231</name>
</gene>
<feature type="region of interest" description="Disordered" evidence="1">
    <location>
        <begin position="1"/>
        <end position="210"/>
    </location>
</feature>
<evidence type="ECO:0000313" key="2">
    <source>
        <dbReference type="EMBL" id="PMB69587.1"/>
    </source>
</evidence>
<dbReference type="EMBL" id="MRVG01000004">
    <property type="protein sequence ID" value="PMB69587.1"/>
    <property type="molecule type" value="Genomic_DNA"/>
</dbReference>